<feature type="binding site" evidence="8">
    <location>
        <begin position="78"/>
        <end position="80"/>
    </location>
    <ligand>
        <name>NAD(+)</name>
        <dbReference type="ChEBI" id="CHEBI:57540"/>
    </ligand>
</feature>
<evidence type="ECO:0000256" key="11">
    <source>
        <dbReference type="SAM" id="SignalP"/>
    </source>
</evidence>
<sequence length="328" mass="36865">MQGLLLLLLFLYHIFCSKGNSRKTTLVPPKCLQDAKASNARGKLTKLQDVAALIRNRHCRNIVVMAGAGISTASGIPDFRTPGTGLYDNLEEYNVPYPEAIFDESYFVHNPLPFFSLAKKLYTENYKPNYIHYFLRMLHEKGLLLRLYTQNIDGLERMAGIPSIKMVEAHGTFLTASCSSCRSPYPASKAKAEILSDKIPKCKRCTGIVKPDIVFFGEDLPKRFHSLYRKDFYKSDLLIVMGTSLEVNIEPFAGIVNSVQPNVPRLLLNRDPVGPFQGKCLKKTDVRALGDLTKSIQLFVDMVGWKNDLDELIQSTFFKGPSKPGIQH</sequence>
<comment type="similarity">
    <text evidence="1 6">Belongs to the sirtuin family. Class I subfamily.</text>
</comment>
<proteinExistence type="inferred from homology"/>
<evidence type="ECO:0000259" key="12">
    <source>
        <dbReference type="PROSITE" id="PS50305"/>
    </source>
</evidence>
<dbReference type="Ensembl" id="ENSCMIT00000033118.1">
    <property type="protein sequence ID" value="ENSCMIP00000032623.1"/>
    <property type="gene ID" value="ENSCMIG00000013950.1"/>
</dbReference>
<dbReference type="GO" id="GO:0017136">
    <property type="term" value="F:histone deacetylase activity, NAD-dependent"/>
    <property type="evidence" value="ECO:0007669"/>
    <property type="project" value="InterPro"/>
</dbReference>
<evidence type="ECO:0000256" key="2">
    <source>
        <dbReference type="ARBA" id="ARBA00022679"/>
    </source>
</evidence>
<dbReference type="Pfam" id="PF02146">
    <property type="entry name" value="SIR2"/>
    <property type="match status" value="1"/>
</dbReference>
<feature type="binding site" evidence="8">
    <location>
        <begin position="150"/>
        <end position="153"/>
    </location>
    <ligand>
        <name>NAD(+)</name>
        <dbReference type="ChEBI" id="CHEBI:57540"/>
    </ligand>
</feature>
<feature type="binding site" evidence="8">
    <location>
        <begin position="269"/>
        <end position="271"/>
    </location>
    <ligand>
        <name>NAD(+)</name>
        <dbReference type="ChEBI" id="CHEBI:57540"/>
    </ligand>
</feature>
<evidence type="ECO:0000256" key="4">
    <source>
        <dbReference type="ARBA" id="ARBA00022833"/>
    </source>
</evidence>
<feature type="binding site" evidence="8">
    <location>
        <begin position="68"/>
        <end position="72"/>
    </location>
    <ligand>
        <name>NAD(+)</name>
        <dbReference type="ChEBI" id="CHEBI:57540"/>
    </ligand>
</feature>
<dbReference type="GO" id="GO:0008270">
    <property type="term" value="F:zinc ion binding"/>
    <property type="evidence" value="ECO:0007669"/>
    <property type="project" value="UniProtKB-UniRule"/>
</dbReference>
<feature type="active site" description="Proton acceptor" evidence="7 10">
    <location>
        <position position="170"/>
    </location>
</feature>
<evidence type="ECO:0000313" key="14">
    <source>
        <dbReference type="Proteomes" id="UP000314986"/>
    </source>
</evidence>
<evidence type="ECO:0000256" key="9">
    <source>
        <dbReference type="PIRSR" id="PIRSR037938-3"/>
    </source>
</evidence>
<dbReference type="InterPro" id="IPR026591">
    <property type="entry name" value="Sirtuin_cat_small_dom_sf"/>
</dbReference>
<dbReference type="PROSITE" id="PS50305">
    <property type="entry name" value="SIRTUIN"/>
    <property type="match status" value="1"/>
</dbReference>
<evidence type="ECO:0000256" key="3">
    <source>
        <dbReference type="ARBA" id="ARBA00022723"/>
    </source>
</evidence>
<dbReference type="PANTHER" id="PTHR11085">
    <property type="entry name" value="NAD-DEPENDENT PROTEIN DEACYLASE SIRTUIN-5, MITOCHONDRIAL-RELATED"/>
    <property type="match status" value="1"/>
</dbReference>
<dbReference type="Gene3D" id="3.30.1600.10">
    <property type="entry name" value="SIR2/SIRT2 'Small Domain"/>
    <property type="match status" value="1"/>
</dbReference>
<dbReference type="EC" id="2.3.1.286" evidence="6"/>
<evidence type="ECO:0000256" key="8">
    <source>
        <dbReference type="PIRSR" id="PIRSR037938-2"/>
    </source>
</evidence>
<dbReference type="InterPro" id="IPR026590">
    <property type="entry name" value="Ssirtuin_cat_dom"/>
</dbReference>
<feature type="binding site" evidence="9 10">
    <location>
        <position position="178"/>
    </location>
    <ligand>
        <name>Zn(2+)</name>
        <dbReference type="ChEBI" id="CHEBI:29105"/>
    </ligand>
</feature>
<comment type="cofactor">
    <cofactor evidence="9">
        <name>Zn(2+)</name>
        <dbReference type="ChEBI" id="CHEBI:29105"/>
    </cofactor>
    <text evidence="9">Binds 1 zinc ion per subunit.</text>
</comment>
<dbReference type="Gene3D" id="3.40.50.1220">
    <property type="entry name" value="TPP-binding domain"/>
    <property type="match status" value="1"/>
</dbReference>
<evidence type="ECO:0000256" key="5">
    <source>
        <dbReference type="ARBA" id="ARBA00023027"/>
    </source>
</evidence>
<reference evidence="14" key="1">
    <citation type="journal article" date="2006" name="Science">
        <title>Ancient noncoding elements conserved in the human genome.</title>
        <authorList>
            <person name="Venkatesh B."/>
            <person name="Kirkness E.F."/>
            <person name="Loh Y.H."/>
            <person name="Halpern A.L."/>
            <person name="Lee A.P."/>
            <person name="Johnson J."/>
            <person name="Dandona N."/>
            <person name="Viswanathan L.D."/>
            <person name="Tay A."/>
            <person name="Venter J.C."/>
            <person name="Strausberg R.L."/>
            <person name="Brenner S."/>
        </authorList>
    </citation>
    <scope>NUCLEOTIDE SEQUENCE [LARGE SCALE GENOMIC DNA]</scope>
</reference>
<dbReference type="PANTHER" id="PTHR11085:SF7">
    <property type="entry name" value="NAD-DEPENDENT PROTEIN DEACETYLASE"/>
    <property type="match status" value="1"/>
</dbReference>
<feature type="binding site" evidence="9 10">
    <location>
        <position position="202"/>
    </location>
    <ligand>
        <name>Zn(2+)</name>
        <dbReference type="ChEBI" id="CHEBI:29105"/>
    </ligand>
</feature>
<evidence type="ECO:0000256" key="7">
    <source>
        <dbReference type="PIRSR" id="PIRSR037938-1"/>
    </source>
</evidence>
<keyword evidence="3 6" id="KW-0479">Metal-binding</keyword>
<evidence type="ECO:0000256" key="10">
    <source>
        <dbReference type="PROSITE-ProRule" id="PRU00236"/>
    </source>
</evidence>
<keyword evidence="2 6" id="KW-0808">Transferase</keyword>
<dbReference type="InterPro" id="IPR029035">
    <property type="entry name" value="DHS-like_NAD/FAD-binding_dom"/>
</dbReference>
<reference evidence="14" key="3">
    <citation type="journal article" date="2014" name="Nature">
        <title>Elephant shark genome provides unique insights into gnathostome evolution.</title>
        <authorList>
            <consortium name="International Elephant Shark Genome Sequencing Consortium"/>
            <person name="Venkatesh B."/>
            <person name="Lee A.P."/>
            <person name="Ravi V."/>
            <person name="Maurya A.K."/>
            <person name="Lian M.M."/>
            <person name="Swann J.B."/>
            <person name="Ohta Y."/>
            <person name="Flajnik M.F."/>
            <person name="Sutoh Y."/>
            <person name="Kasahara M."/>
            <person name="Hoon S."/>
            <person name="Gangu V."/>
            <person name="Roy S.W."/>
            <person name="Irimia M."/>
            <person name="Korzh V."/>
            <person name="Kondrychyn I."/>
            <person name="Lim Z.W."/>
            <person name="Tay B.H."/>
            <person name="Tohari S."/>
            <person name="Kong K.W."/>
            <person name="Ho S."/>
            <person name="Lorente-Galdos B."/>
            <person name="Quilez J."/>
            <person name="Marques-Bonet T."/>
            <person name="Raney B.J."/>
            <person name="Ingham P.W."/>
            <person name="Tay A."/>
            <person name="Hillier L.W."/>
            <person name="Minx P."/>
            <person name="Boehm T."/>
            <person name="Wilson R.K."/>
            <person name="Brenner S."/>
            <person name="Warren W.C."/>
        </authorList>
    </citation>
    <scope>NUCLEOTIDE SEQUENCE [LARGE SCALE GENOMIC DNA]</scope>
</reference>
<feature type="binding site" evidence="9 10">
    <location>
        <position position="205"/>
    </location>
    <ligand>
        <name>Zn(2+)</name>
        <dbReference type="ChEBI" id="CHEBI:29105"/>
    </ligand>
</feature>
<dbReference type="InParanoid" id="A0A4W3J359"/>
<accession>A0A4W3J359</accession>
<feature type="binding site" evidence="9 10">
    <location>
        <position position="181"/>
    </location>
    <ligand>
        <name>Zn(2+)</name>
        <dbReference type="ChEBI" id="CHEBI:29105"/>
    </ligand>
</feature>
<keyword evidence="14" id="KW-1185">Reference proteome</keyword>
<name>A0A4W3J359_CALMI</name>
<dbReference type="SUPFAM" id="SSF52467">
    <property type="entry name" value="DHS-like NAD/FAD-binding domain"/>
    <property type="match status" value="1"/>
</dbReference>
<dbReference type="GeneTree" id="ENSGT00940000165765"/>
<dbReference type="InterPro" id="IPR017328">
    <property type="entry name" value="Sirtuin_class_I"/>
</dbReference>
<reference evidence="14" key="2">
    <citation type="journal article" date="2007" name="PLoS Biol.">
        <title>Survey sequencing and comparative analysis of the elephant shark (Callorhinchus milii) genome.</title>
        <authorList>
            <person name="Venkatesh B."/>
            <person name="Kirkness E.F."/>
            <person name="Loh Y.H."/>
            <person name="Halpern A.L."/>
            <person name="Lee A.P."/>
            <person name="Johnson J."/>
            <person name="Dandona N."/>
            <person name="Viswanathan L.D."/>
            <person name="Tay A."/>
            <person name="Venter J.C."/>
            <person name="Strausberg R.L."/>
            <person name="Brenner S."/>
        </authorList>
    </citation>
    <scope>NUCLEOTIDE SEQUENCE [LARGE SCALE GENOMIC DNA]</scope>
</reference>
<dbReference type="Proteomes" id="UP000314986">
    <property type="component" value="Unassembled WGS sequence"/>
</dbReference>
<keyword evidence="11" id="KW-0732">Signal</keyword>
<feature type="domain" description="Deacetylase sirtuin-type" evidence="12">
    <location>
        <begin position="40"/>
        <end position="306"/>
    </location>
</feature>
<evidence type="ECO:0000313" key="13">
    <source>
        <dbReference type="Ensembl" id="ENSCMIP00000032623.1"/>
    </source>
</evidence>
<dbReference type="STRING" id="7868.ENSCMIP00000032623"/>
<dbReference type="AlphaFoldDB" id="A0A4W3J359"/>
<dbReference type="CDD" id="cd01408">
    <property type="entry name" value="SIRT1"/>
    <property type="match status" value="1"/>
</dbReference>
<dbReference type="InterPro" id="IPR050134">
    <property type="entry name" value="NAD-dep_sirtuin_deacylases"/>
</dbReference>
<keyword evidence="4 6" id="KW-0862">Zinc</keyword>
<dbReference type="GO" id="GO:0005634">
    <property type="term" value="C:nucleus"/>
    <property type="evidence" value="ECO:0007669"/>
    <property type="project" value="TreeGrafter"/>
</dbReference>
<dbReference type="GO" id="GO:0070403">
    <property type="term" value="F:NAD+ binding"/>
    <property type="evidence" value="ECO:0007669"/>
    <property type="project" value="UniProtKB-UniRule"/>
</dbReference>
<evidence type="ECO:0000256" key="1">
    <source>
        <dbReference type="ARBA" id="ARBA00006924"/>
    </source>
</evidence>
<evidence type="ECO:0000256" key="6">
    <source>
        <dbReference type="PIRNR" id="PIRNR037938"/>
    </source>
</evidence>
<reference evidence="13" key="5">
    <citation type="submission" date="2025-09" db="UniProtKB">
        <authorList>
            <consortium name="Ensembl"/>
        </authorList>
    </citation>
    <scope>IDENTIFICATION</scope>
</reference>
<organism evidence="13 14">
    <name type="scientific">Callorhinchus milii</name>
    <name type="common">Ghost shark</name>
    <dbReference type="NCBI Taxonomy" id="7868"/>
    <lineage>
        <taxon>Eukaryota</taxon>
        <taxon>Metazoa</taxon>
        <taxon>Chordata</taxon>
        <taxon>Craniata</taxon>
        <taxon>Vertebrata</taxon>
        <taxon>Chondrichthyes</taxon>
        <taxon>Holocephali</taxon>
        <taxon>Chimaeriformes</taxon>
        <taxon>Callorhinchidae</taxon>
        <taxon>Callorhinchus</taxon>
    </lineage>
</organism>
<comment type="catalytic activity">
    <reaction evidence="6">
        <text>N(6)-acetyl-L-lysyl-[protein] + NAD(+) + H2O = 2''-O-acetyl-ADP-D-ribose + nicotinamide + L-lysyl-[protein]</text>
        <dbReference type="Rhea" id="RHEA:43636"/>
        <dbReference type="Rhea" id="RHEA-COMP:9752"/>
        <dbReference type="Rhea" id="RHEA-COMP:10731"/>
        <dbReference type="ChEBI" id="CHEBI:15377"/>
        <dbReference type="ChEBI" id="CHEBI:17154"/>
        <dbReference type="ChEBI" id="CHEBI:29969"/>
        <dbReference type="ChEBI" id="CHEBI:57540"/>
        <dbReference type="ChEBI" id="CHEBI:61930"/>
        <dbReference type="ChEBI" id="CHEBI:83767"/>
        <dbReference type="EC" id="2.3.1.286"/>
    </reaction>
</comment>
<keyword evidence="5 6" id="KW-0520">NAD</keyword>
<dbReference type="InterPro" id="IPR003000">
    <property type="entry name" value="Sirtuin"/>
</dbReference>
<protein>
    <recommendedName>
        <fullName evidence="6">NAD-dependent protein deacetylase</fullName>
        <ecNumber evidence="6">2.3.1.286</ecNumber>
    </recommendedName>
</protein>
<feature type="binding site" evidence="8">
    <location>
        <begin position="243"/>
        <end position="244"/>
    </location>
    <ligand>
        <name>NAD(+)</name>
        <dbReference type="ChEBI" id="CHEBI:57540"/>
    </ligand>
</feature>
<dbReference type="PIRSF" id="PIRSF037938">
    <property type="entry name" value="SIR2_euk"/>
    <property type="match status" value="1"/>
</dbReference>
<comment type="function">
    <text evidence="6">NAD-dependent protein deacetylase.</text>
</comment>
<feature type="signal peptide" evidence="11">
    <location>
        <begin position="1"/>
        <end position="19"/>
    </location>
</feature>
<feature type="chain" id="PRO_5021277162" description="NAD-dependent protein deacetylase" evidence="11">
    <location>
        <begin position="20"/>
        <end position="328"/>
    </location>
</feature>
<gene>
    <name evidence="13" type="primary">si:dkey-103i16.6</name>
</gene>
<reference evidence="13" key="4">
    <citation type="submission" date="2025-08" db="UniProtKB">
        <authorList>
            <consortium name="Ensembl"/>
        </authorList>
    </citation>
    <scope>IDENTIFICATION</scope>
</reference>